<keyword evidence="10" id="KW-1185">Reference proteome</keyword>
<dbReference type="InterPro" id="IPR038269">
    <property type="entry name" value="SCAN_sf"/>
</dbReference>
<dbReference type="CDD" id="cd07936">
    <property type="entry name" value="SCAN"/>
    <property type="match status" value="1"/>
</dbReference>
<evidence type="ECO:0000256" key="4">
    <source>
        <dbReference type="ARBA" id="ARBA00023242"/>
    </source>
</evidence>
<dbReference type="CDD" id="cd07765">
    <property type="entry name" value="KRAB_A-box"/>
    <property type="match status" value="1"/>
</dbReference>
<protein>
    <recommendedName>
        <fullName evidence="11">SCAN box domain-containing protein</fullName>
    </recommendedName>
</protein>
<dbReference type="PANTHER" id="PTHR45935">
    <property type="entry name" value="PROTEIN ZBED8-RELATED"/>
    <property type="match status" value="1"/>
</dbReference>
<keyword evidence="4 5" id="KW-0539">Nucleus</keyword>
<sequence length="479" mass="54371">MIMTGSGEVIDLDPPAETSPEQEDLLIVKVEEEDCTWMREYNPPVFETFYQRFKHFQYHEASGPREALSQLRVLCCEWLRPELHTKEQILELLVLEQFLTILPEEFQTWVREHHPENGEEAVAVVENIQRELEERRQQVSERGDLRAMRKERKRVEELLSRGEILSALIVACAEVLPPKVVPPGAGPESFSHQLLPVDPQSEHGPQRPHLLEENALPALQVPSLPLKDSQELTASLLSAGSQAPSSSPRSKFEPREWEFSGDLVFQKLVKMEDVADVAVSFILEEWGHLDQSQKSLCRDDRKENYGSITSVAYSDYLHHNKNYESRNDNVELIVKQISDEAESPWMTSGSPERNVPPSQEFGGVSDPHSVVERWQVNPPVGKSRQTPSQKRDLGAITDSGILPSNDKRSKNTKLNVKKKISEFSEADMEPTGLIPRNVSQVQDFGEGHEHQGKLDRKQGIPMKEILGQPSSKRMNFSEV</sequence>
<keyword evidence="3" id="KW-0804">Transcription</keyword>
<dbReference type="Proteomes" id="UP000437017">
    <property type="component" value="Unassembled WGS sequence"/>
</dbReference>
<organism evidence="9 10">
    <name type="scientific">Balaenoptera physalus</name>
    <name type="common">Fin whale</name>
    <name type="synonym">Balaena physalus</name>
    <dbReference type="NCBI Taxonomy" id="9770"/>
    <lineage>
        <taxon>Eukaryota</taxon>
        <taxon>Metazoa</taxon>
        <taxon>Chordata</taxon>
        <taxon>Craniata</taxon>
        <taxon>Vertebrata</taxon>
        <taxon>Euteleostomi</taxon>
        <taxon>Mammalia</taxon>
        <taxon>Eutheria</taxon>
        <taxon>Laurasiatheria</taxon>
        <taxon>Artiodactyla</taxon>
        <taxon>Whippomorpha</taxon>
        <taxon>Cetacea</taxon>
        <taxon>Mysticeti</taxon>
        <taxon>Balaenopteridae</taxon>
        <taxon>Balaenoptera</taxon>
    </lineage>
</organism>
<dbReference type="OrthoDB" id="6077919at2759"/>
<dbReference type="EMBL" id="SGJD01001697">
    <property type="protein sequence ID" value="KAB0398759.1"/>
    <property type="molecule type" value="Genomic_DNA"/>
</dbReference>
<evidence type="ECO:0000259" key="7">
    <source>
        <dbReference type="PROSITE" id="PS50804"/>
    </source>
</evidence>
<feature type="domain" description="SCAN box" evidence="7">
    <location>
        <begin position="51"/>
        <end position="132"/>
    </location>
</feature>
<dbReference type="GO" id="GO:0005634">
    <property type="term" value="C:nucleus"/>
    <property type="evidence" value="ECO:0007669"/>
    <property type="project" value="UniProtKB-SubCell"/>
</dbReference>
<evidence type="ECO:0000256" key="5">
    <source>
        <dbReference type="PROSITE-ProRule" id="PRU00187"/>
    </source>
</evidence>
<evidence type="ECO:0000256" key="3">
    <source>
        <dbReference type="ARBA" id="ARBA00023163"/>
    </source>
</evidence>
<dbReference type="InterPro" id="IPR001909">
    <property type="entry name" value="KRAB"/>
</dbReference>
<dbReference type="Pfam" id="PF01352">
    <property type="entry name" value="KRAB"/>
    <property type="match status" value="1"/>
</dbReference>
<proteinExistence type="predicted"/>
<name>A0A643CF35_BALPH</name>
<feature type="region of interest" description="Disordered" evidence="6">
    <location>
        <begin position="342"/>
        <end position="413"/>
    </location>
</feature>
<accession>A0A643CF35</accession>
<dbReference type="SUPFAM" id="SSF47353">
    <property type="entry name" value="Retrovirus capsid dimerization domain-like"/>
    <property type="match status" value="1"/>
</dbReference>
<evidence type="ECO:0000256" key="1">
    <source>
        <dbReference type="ARBA" id="ARBA00023015"/>
    </source>
</evidence>
<feature type="compositionally biased region" description="Polar residues" evidence="6">
    <location>
        <begin position="468"/>
        <end position="479"/>
    </location>
</feature>
<dbReference type="FunFam" id="1.10.4020.10:FF:000001">
    <property type="entry name" value="zinc finger protein 263 isoform X1"/>
    <property type="match status" value="1"/>
</dbReference>
<dbReference type="SUPFAM" id="SSF109640">
    <property type="entry name" value="KRAB domain (Kruppel-associated box)"/>
    <property type="match status" value="1"/>
</dbReference>
<feature type="domain" description="KRAB" evidence="8">
    <location>
        <begin position="272"/>
        <end position="357"/>
    </location>
</feature>
<evidence type="ECO:0000313" key="10">
    <source>
        <dbReference type="Proteomes" id="UP000437017"/>
    </source>
</evidence>
<dbReference type="InterPro" id="IPR050916">
    <property type="entry name" value="SCAN-C2H2_zinc_finger"/>
</dbReference>
<dbReference type="InterPro" id="IPR003309">
    <property type="entry name" value="SCAN_dom"/>
</dbReference>
<evidence type="ECO:0000256" key="2">
    <source>
        <dbReference type="ARBA" id="ARBA00023125"/>
    </source>
</evidence>
<dbReference type="PROSITE" id="PS50804">
    <property type="entry name" value="SCAN_BOX"/>
    <property type="match status" value="1"/>
</dbReference>
<dbReference type="SMART" id="SM00431">
    <property type="entry name" value="SCAN"/>
    <property type="match status" value="1"/>
</dbReference>
<evidence type="ECO:0000259" key="8">
    <source>
        <dbReference type="PROSITE" id="PS50805"/>
    </source>
</evidence>
<evidence type="ECO:0000256" key="6">
    <source>
        <dbReference type="SAM" id="MobiDB-lite"/>
    </source>
</evidence>
<feature type="non-terminal residue" evidence="9">
    <location>
        <position position="479"/>
    </location>
</feature>
<feature type="region of interest" description="Disordered" evidence="6">
    <location>
        <begin position="187"/>
        <end position="208"/>
    </location>
</feature>
<feature type="region of interest" description="Disordered" evidence="6">
    <location>
        <begin position="445"/>
        <end position="479"/>
    </location>
</feature>
<gene>
    <name evidence="9" type="ORF">E2I00_004748</name>
</gene>
<dbReference type="PROSITE" id="PS50805">
    <property type="entry name" value="KRAB"/>
    <property type="match status" value="1"/>
</dbReference>
<dbReference type="GO" id="GO:0003677">
    <property type="term" value="F:DNA binding"/>
    <property type="evidence" value="ECO:0007669"/>
    <property type="project" value="UniProtKB-KW"/>
</dbReference>
<keyword evidence="2" id="KW-0238">DNA-binding</keyword>
<dbReference type="GO" id="GO:0006355">
    <property type="term" value="P:regulation of DNA-templated transcription"/>
    <property type="evidence" value="ECO:0007669"/>
    <property type="project" value="InterPro"/>
</dbReference>
<comment type="caution">
    <text evidence="9">The sequence shown here is derived from an EMBL/GenBank/DDBJ whole genome shotgun (WGS) entry which is preliminary data.</text>
</comment>
<feature type="compositionally biased region" description="Basic and acidic residues" evidence="6">
    <location>
        <begin position="445"/>
        <end position="458"/>
    </location>
</feature>
<evidence type="ECO:0000313" key="9">
    <source>
        <dbReference type="EMBL" id="KAB0398759.1"/>
    </source>
</evidence>
<dbReference type="Pfam" id="PF02023">
    <property type="entry name" value="SCAN"/>
    <property type="match status" value="1"/>
</dbReference>
<dbReference type="Gene3D" id="1.10.4020.10">
    <property type="entry name" value="DNA breaking-rejoining enzymes"/>
    <property type="match status" value="1"/>
</dbReference>
<comment type="subcellular location">
    <subcellularLocation>
        <location evidence="5">Nucleus</location>
    </subcellularLocation>
</comment>
<keyword evidence="1" id="KW-0805">Transcription regulation</keyword>
<dbReference type="PANTHER" id="PTHR45935:SF30">
    <property type="entry name" value="SCAN BOX DOMAIN-CONTAINING PROTEIN"/>
    <property type="match status" value="1"/>
</dbReference>
<evidence type="ECO:0008006" key="11">
    <source>
        <dbReference type="Google" id="ProtNLM"/>
    </source>
</evidence>
<dbReference type="AlphaFoldDB" id="A0A643CF35"/>
<dbReference type="Gene3D" id="6.10.140.140">
    <property type="match status" value="1"/>
</dbReference>
<dbReference type="InterPro" id="IPR036051">
    <property type="entry name" value="KRAB_dom_sf"/>
</dbReference>
<reference evidence="9 10" key="1">
    <citation type="journal article" date="2019" name="PLoS ONE">
        <title>Genomic analyses reveal an absence of contemporary introgressive admixture between fin whales and blue whales, despite known hybrids.</title>
        <authorList>
            <person name="Westbury M.V."/>
            <person name="Petersen B."/>
            <person name="Lorenzen E.D."/>
        </authorList>
    </citation>
    <scope>NUCLEOTIDE SEQUENCE [LARGE SCALE GENOMIC DNA]</scope>
    <source>
        <strain evidence="9">FinWhale-01</strain>
    </source>
</reference>
<dbReference type="SMART" id="SM00349">
    <property type="entry name" value="KRAB"/>
    <property type="match status" value="1"/>
</dbReference>